<feature type="domain" description="HotDog ACOT-type" evidence="8">
    <location>
        <begin position="192"/>
        <end position="305"/>
    </location>
</feature>
<dbReference type="PANTHER" id="PTHR11049">
    <property type="entry name" value="ACYL COENZYME A THIOESTER HYDROLASE"/>
    <property type="match status" value="1"/>
</dbReference>
<dbReference type="Pfam" id="PF03061">
    <property type="entry name" value="4HBT"/>
    <property type="match status" value="2"/>
</dbReference>
<dbReference type="PROSITE" id="PS51770">
    <property type="entry name" value="HOTDOG_ACOT"/>
    <property type="match status" value="3"/>
</dbReference>
<name>A0A0W8CFP7_PHYNI</name>
<evidence type="ECO:0000259" key="6">
    <source>
        <dbReference type="PROSITE" id="PS50090"/>
    </source>
</evidence>
<dbReference type="AlphaFoldDB" id="A0A0W8CFP7"/>
<dbReference type="InterPro" id="IPR006683">
    <property type="entry name" value="Thioestr_dom"/>
</dbReference>
<dbReference type="Proteomes" id="UP000052943">
    <property type="component" value="Unassembled WGS sequence"/>
</dbReference>
<dbReference type="SMART" id="SM00717">
    <property type="entry name" value="SANT"/>
    <property type="match status" value="3"/>
</dbReference>
<dbReference type="CDD" id="cd00167">
    <property type="entry name" value="SANT"/>
    <property type="match status" value="3"/>
</dbReference>
<proteinExistence type="predicted"/>
<dbReference type="InterPro" id="IPR017930">
    <property type="entry name" value="Myb_dom"/>
</dbReference>
<dbReference type="GO" id="GO:0006637">
    <property type="term" value="P:acyl-CoA metabolic process"/>
    <property type="evidence" value="ECO:0007669"/>
    <property type="project" value="TreeGrafter"/>
</dbReference>
<feature type="domain" description="Myb-like" evidence="6">
    <location>
        <begin position="628"/>
        <end position="678"/>
    </location>
</feature>
<dbReference type="PANTHER" id="PTHR11049:SF24">
    <property type="entry name" value="CYTOSOLIC ACYL COENZYME A THIOESTER HYDROLASE"/>
    <property type="match status" value="1"/>
</dbReference>
<reference evidence="9 10" key="1">
    <citation type="submission" date="2015-11" db="EMBL/GenBank/DDBJ databases">
        <title>Genomes and virulence difference between two physiological races of Phytophthora nicotianae.</title>
        <authorList>
            <person name="Liu H."/>
            <person name="Ma X."/>
            <person name="Yu H."/>
            <person name="Fang D."/>
            <person name="Li Y."/>
            <person name="Wang X."/>
            <person name="Wang W."/>
            <person name="Dong Y."/>
            <person name="Xiao B."/>
        </authorList>
    </citation>
    <scope>NUCLEOTIDE SEQUENCE [LARGE SCALE GENOMIC DNA]</scope>
    <source>
        <strain evidence="10">race 0</strain>
    </source>
</reference>
<keyword evidence="1" id="KW-0378">Hydrolase</keyword>
<protein>
    <submittedName>
        <fullName evidence="9">Myb-related protein B</fullName>
    </submittedName>
</protein>
<dbReference type="STRING" id="4790.A0A0W8CFP7"/>
<dbReference type="FunFam" id="1.10.10.60:FF:000016">
    <property type="entry name" value="Transcriptional activator Myb isoform A"/>
    <property type="match status" value="1"/>
</dbReference>
<dbReference type="SUPFAM" id="SSF54637">
    <property type="entry name" value="Thioesterase/thiol ester dehydrase-isomerase"/>
    <property type="match status" value="4"/>
</dbReference>
<evidence type="ECO:0000256" key="4">
    <source>
        <dbReference type="ARBA" id="ARBA00023242"/>
    </source>
</evidence>
<dbReference type="InterPro" id="IPR033120">
    <property type="entry name" value="HOTDOG_ACOT"/>
</dbReference>
<feature type="region of interest" description="Disordered" evidence="5">
    <location>
        <begin position="564"/>
        <end position="588"/>
    </location>
</feature>
<evidence type="ECO:0000256" key="3">
    <source>
        <dbReference type="ARBA" id="ARBA00023163"/>
    </source>
</evidence>
<dbReference type="PROSITE" id="PS51294">
    <property type="entry name" value="HTH_MYB"/>
    <property type="match status" value="3"/>
</dbReference>
<dbReference type="Gene3D" id="1.10.10.60">
    <property type="entry name" value="Homeodomain-like"/>
    <property type="match status" value="3"/>
</dbReference>
<sequence length="1040" mass="116725">MQTIGDQTFVNPRDTRLAYADIIGEESLSGKLISAGPILERIDIFGAAVAENVACKGIATISVDRVDFKSQIAHGDLVRLEGEVIYTGSSSLAVQITGYRHDIEAGKFIHTLSAIMTCVALDENMRPSPGLPKLLDPLDPEYVRKHEEIAAQRKELAARWREVQEEVDQLPHVSVDMLKKHDNGRSLEVPIPDTLIEVQSSFLPKHLNRNNTIFGGEVLTWMDKVALYCARNFTKNQNMVTVSMNRIFFKLPITMDDIVTMHARISSVRRHHLEVEVEVFVGRIGSNERRKSHTGYFTVANLDRSYRMKQISTGLKVDENDQESMRTLLKAQHRWTFDDQELKLLTLEPLSLSTPAKFFSFSRLHCSTMSTAAKKTVAVQQTRLAYANTIVAMAALESLNTVSPIMHGDVVRLEGELINIGQSSLTLQVTGYRHDIATRKFVHAVDAVMTAVALDGNNRPLRGLPKLVDAGNSNMVTVSANRISFKLPVTTNDVVTMEARVCGVRENFVDIEVEVFTKQFGSEERKKSHSGYAVNYICQSVEAFAYLYPCFKREREATDEALRSFHETPSEAQKPREDEKGKRWTPDQDDALRKAVEEFGQRNWKAIASRVDGRNHAQCLQRWNKVLKPGLVKGHWSFEEDSTLEQMVLQGCHSWGEVAAHIPGRTAKQCRERWRNHLDPSINKSPFTPEEDTIIQEGFEKMGNRWTQIAELLPGRTEDAVKLRWKALNPNQKVKAKPGRPKLMPGMTVNKQRSMAPPTPDDVAATLMNGPITMPELPTYGNGYPDPMPYHDNSVPITPMPMPPLHPPQMGMPHSEDSLPTTQVPMPTQYPEPIVEPLSDEVKAEDEMNDAAILKELLRSHSLLSFGSARGLTSFTDMSPEDLLASGELDEMFRATVSISKERGERGRLSSASSMMDSLTSSFKNPESLQKAVQNLDHEDKHLFQGLIDSWRAQKSTGGDANIQDDHIASLPVETNAYSQHSFETSSGRNLTHSLDFQETRSMPRRNSNGISYELSNISNDIDDLLDSDLMRPIRKGKMY</sequence>
<dbReference type="SUPFAM" id="SSF46689">
    <property type="entry name" value="Homeodomain-like"/>
    <property type="match status" value="2"/>
</dbReference>
<evidence type="ECO:0000256" key="1">
    <source>
        <dbReference type="ARBA" id="ARBA00022801"/>
    </source>
</evidence>
<feature type="domain" description="Myb-like" evidence="6">
    <location>
        <begin position="679"/>
        <end position="729"/>
    </location>
</feature>
<evidence type="ECO:0000259" key="7">
    <source>
        <dbReference type="PROSITE" id="PS51294"/>
    </source>
</evidence>
<dbReference type="Pfam" id="PF00249">
    <property type="entry name" value="Myb_DNA-binding"/>
    <property type="match status" value="1"/>
</dbReference>
<keyword evidence="4" id="KW-0539">Nucleus</keyword>
<keyword evidence="2" id="KW-0805">Transcription regulation</keyword>
<feature type="domain" description="Myb-like" evidence="6">
    <location>
        <begin position="576"/>
        <end position="627"/>
    </location>
</feature>
<feature type="domain" description="HTH myb-type" evidence="7">
    <location>
        <begin position="679"/>
        <end position="733"/>
    </location>
</feature>
<dbReference type="InterPro" id="IPR040170">
    <property type="entry name" value="Cytosol_ACT"/>
</dbReference>
<evidence type="ECO:0000313" key="10">
    <source>
        <dbReference type="Proteomes" id="UP000052943"/>
    </source>
</evidence>
<evidence type="ECO:0000259" key="8">
    <source>
        <dbReference type="PROSITE" id="PS51770"/>
    </source>
</evidence>
<dbReference type="InterPro" id="IPR001005">
    <property type="entry name" value="SANT/Myb"/>
</dbReference>
<dbReference type="EMBL" id="LNFO01003495">
    <property type="protein sequence ID" value="KUF82852.1"/>
    <property type="molecule type" value="Genomic_DNA"/>
</dbReference>
<dbReference type="FunFam" id="3.10.129.10:FF:000055">
    <property type="entry name" value="ATP-binding Cassette (ABC) superfamily"/>
    <property type="match status" value="1"/>
</dbReference>
<dbReference type="InterPro" id="IPR009057">
    <property type="entry name" value="Homeodomain-like_sf"/>
</dbReference>
<dbReference type="FunFam" id="3.10.129.10:FF:000057">
    <property type="entry name" value="ATP-binding Cassette (ABC) superfamily"/>
    <property type="match status" value="1"/>
</dbReference>
<dbReference type="PROSITE" id="PS50090">
    <property type="entry name" value="MYB_LIKE"/>
    <property type="match status" value="3"/>
</dbReference>
<evidence type="ECO:0000313" key="9">
    <source>
        <dbReference type="EMBL" id="KUF82852.1"/>
    </source>
</evidence>
<feature type="domain" description="HTH myb-type" evidence="7">
    <location>
        <begin position="576"/>
        <end position="631"/>
    </location>
</feature>
<feature type="region of interest" description="Disordered" evidence="5">
    <location>
        <begin position="733"/>
        <end position="758"/>
    </location>
</feature>
<dbReference type="OrthoDB" id="2143914at2759"/>
<feature type="domain" description="HTH myb-type" evidence="7">
    <location>
        <begin position="632"/>
        <end position="678"/>
    </location>
</feature>
<dbReference type="GO" id="GO:0005829">
    <property type="term" value="C:cytosol"/>
    <property type="evidence" value="ECO:0007669"/>
    <property type="project" value="TreeGrafter"/>
</dbReference>
<organism evidence="9 10">
    <name type="scientific">Phytophthora nicotianae</name>
    <name type="common">Potato buckeye rot agent</name>
    <name type="synonym">Phytophthora parasitica</name>
    <dbReference type="NCBI Taxonomy" id="4792"/>
    <lineage>
        <taxon>Eukaryota</taxon>
        <taxon>Sar</taxon>
        <taxon>Stramenopiles</taxon>
        <taxon>Oomycota</taxon>
        <taxon>Peronosporomycetes</taxon>
        <taxon>Peronosporales</taxon>
        <taxon>Peronosporaceae</taxon>
        <taxon>Phytophthora</taxon>
    </lineage>
</organism>
<feature type="region of interest" description="Disordered" evidence="5">
    <location>
        <begin position="983"/>
        <end position="1008"/>
    </location>
</feature>
<dbReference type="GO" id="GO:0009062">
    <property type="term" value="P:fatty acid catabolic process"/>
    <property type="evidence" value="ECO:0007669"/>
    <property type="project" value="TreeGrafter"/>
</dbReference>
<evidence type="ECO:0000256" key="2">
    <source>
        <dbReference type="ARBA" id="ARBA00023015"/>
    </source>
</evidence>
<feature type="domain" description="HotDog ACOT-type" evidence="8">
    <location>
        <begin position="8"/>
        <end position="124"/>
    </location>
</feature>
<keyword evidence="3" id="KW-0804">Transcription</keyword>
<evidence type="ECO:0000256" key="5">
    <source>
        <dbReference type="SAM" id="MobiDB-lite"/>
    </source>
</evidence>
<dbReference type="CDD" id="cd03442">
    <property type="entry name" value="BFIT_BACH"/>
    <property type="match status" value="2"/>
</dbReference>
<comment type="caution">
    <text evidence="9">The sequence shown here is derived from an EMBL/GenBank/DDBJ whole genome shotgun (WGS) entry which is preliminary data.</text>
</comment>
<dbReference type="InterPro" id="IPR029069">
    <property type="entry name" value="HotDog_dom_sf"/>
</dbReference>
<dbReference type="Gene3D" id="3.10.129.10">
    <property type="entry name" value="Hotdog Thioesterase"/>
    <property type="match status" value="4"/>
</dbReference>
<feature type="domain" description="HotDog ACOT-type" evidence="8">
    <location>
        <begin position="343"/>
        <end position="457"/>
    </location>
</feature>
<dbReference type="GO" id="GO:0052816">
    <property type="term" value="F:long-chain fatty acyl-CoA hydrolase activity"/>
    <property type="evidence" value="ECO:0007669"/>
    <property type="project" value="TreeGrafter"/>
</dbReference>
<accession>A0A0W8CFP7</accession>
<dbReference type="Pfam" id="PF13921">
    <property type="entry name" value="Myb_DNA-bind_6"/>
    <property type="match status" value="1"/>
</dbReference>
<gene>
    <name evidence="9" type="ORF">AM587_10003258</name>
</gene>